<dbReference type="PANTHER" id="PTHR34183:SF1">
    <property type="entry name" value="ENDOLYTIC PEPTIDOGLYCAN TRANSGLYCOSYLASE RLPA"/>
    <property type="match status" value="1"/>
</dbReference>
<feature type="domain" description="RlpA-like protein double-psi beta-barrel" evidence="5">
    <location>
        <begin position="89"/>
        <end position="178"/>
    </location>
</feature>
<evidence type="ECO:0000313" key="7">
    <source>
        <dbReference type="Proteomes" id="UP000677812"/>
    </source>
</evidence>
<organism evidence="6 7">
    <name type="scientific">Neokomagataea anthophila</name>
    <dbReference type="NCBI Taxonomy" id="2826925"/>
    <lineage>
        <taxon>Bacteria</taxon>
        <taxon>Pseudomonadati</taxon>
        <taxon>Pseudomonadota</taxon>
        <taxon>Alphaproteobacteria</taxon>
        <taxon>Acetobacterales</taxon>
        <taxon>Acetobacteraceae</taxon>
        <taxon>Neokomagataea</taxon>
    </lineage>
</organism>
<dbReference type="Proteomes" id="UP000677812">
    <property type="component" value="Unassembled WGS sequence"/>
</dbReference>
<comment type="similarity">
    <text evidence="3 4">Belongs to the RlpA family.</text>
</comment>
<dbReference type="InterPro" id="IPR036908">
    <property type="entry name" value="RlpA-like_sf"/>
</dbReference>
<evidence type="ECO:0000259" key="5">
    <source>
        <dbReference type="Pfam" id="PF03330"/>
    </source>
</evidence>
<protein>
    <recommendedName>
        <fullName evidence="3">Endolytic peptidoglycan transglycosylase RlpA</fullName>
        <ecNumber evidence="3">4.2.2.-</ecNumber>
    </recommendedName>
</protein>
<dbReference type="InterPro" id="IPR034718">
    <property type="entry name" value="RlpA"/>
</dbReference>
<dbReference type="SUPFAM" id="SSF50685">
    <property type="entry name" value="Barwin-like endoglucanases"/>
    <property type="match status" value="1"/>
</dbReference>
<gene>
    <name evidence="3" type="primary">rlpA</name>
    <name evidence="6" type="ORF">KB213_00710</name>
</gene>
<name>A0ABS5E3W2_9PROT</name>
<keyword evidence="7" id="KW-1185">Reference proteome</keyword>
<dbReference type="HAMAP" id="MF_02071">
    <property type="entry name" value="RlpA"/>
    <property type="match status" value="1"/>
</dbReference>
<proteinExistence type="inferred from homology"/>
<accession>A0ABS5E3W2</accession>
<dbReference type="InterPro" id="IPR012997">
    <property type="entry name" value="RplA"/>
</dbReference>
<reference evidence="6 7" key="1">
    <citation type="submission" date="2021-04" db="EMBL/GenBank/DDBJ databases">
        <title>The complete genome sequence of Neokomagataea sp. TBRC 2177.</title>
        <authorList>
            <person name="Charoenyingcharoen P."/>
            <person name="Yukphan P."/>
        </authorList>
    </citation>
    <scope>NUCLEOTIDE SEQUENCE [LARGE SCALE GENOMIC DNA]</scope>
    <source>
        <strain evidence="6 7">TBRC 2177</strain>
    </source>
</reference>
<dbReference type="Gene3D" id="2.40.40.10">
    <property type="entry name" value="RlpA-like domain"/>
    <property type="match status" value="1"/>
</dbReference>
<comment type="caution">
    <text evidence="6">The sequence shown here is derived from an EMBL/GenBank/DDBJ whole genome shotgun (WGS) entry which is preliminary data.</text>
</comment>
<evidence type="ECO:0000256" key="1">
    <source>
        <dbReference type="ARBA" id="ARBA00023239"/>
    </source>
</evidence>
<evidence type="ECO:0000256" key="2">
    <source>
        <dbReference type="ARBA" id="ARBA00023316"/>
    </source>
</evidence>
<dbReference type="PANTHER" id="PTHR34183">
    <property type="entry name" value="ENDOLYTIC PEPTIDOGLYCAN TRANSGLYCOSYLASE RLPA"/>
    <property type="match status" value="1"/>
</dbReference>
<evidence type="ECO:0000256" key="4">
    <source>
        <dbReference type="RuleBase" id="RU003495"/>
    </source>
</evidence>
<dbReference type="EMBL" id="JAGRQH010000001">
    <property type="protein sequence ID" value="MBR0558583.1"/>
    <property type="molecule type" value="Genomic_DNA"/>
</dbReference>
<dbReference type="InterPro" id="IPR009009">
    <property type="entry name" value="RlpA-like_DPBB"/>
</dbReference>
<dbReference type="EC" id="4.2.2.-" evidence="3"/>
<keyword evidence="2 3" id="KW-0961">Cell wall biogenesis/degradation</keyword>
<dbReference type="CDD" id="cd22268">
    <property type="entry name" value="DPBB_RlpA-like"/>
    <property type="match status" value="1"/>
</dbReference>
<sequence length="232" mass="25505">MLRVRTFRPILFTGEEPLAVPFSPLKHTNITHKLCALLFIGLTLPMSAMAEDTPLNAGSAQPVHTSWADSVRSALAHRTQRLKDDAKWTQQGIASWYGRQFHGRRTSSGEIFNTNAMTAAHRTLPIGTKLKVMSEETGRSVIVTVNDRGPFNNRVIDLSHAAASQLGMLNSGTAHVKIARVTDTKAEDTPVEVADAGPAIPEFHSTHRITPQRAITHHASVRRSHKAAHIRH</sequence>
<evidence type="ECO:0000313" key="6">
    <source>
        <dbReference type="EMBL" id="MBR0558583.1"/>
    </source>
</evidence>
<dbReference type="NCBIfam" id="TIGR00413">
    <property type="entry name" value="rlpA"/>
    <property type="match status" value="1"/>
</dbReference>
<keyword evidence="1 3" id="KW-0456">Lyase</keyword>
<comment type="function">
    <text evidence="3">Lytic transglycosylase with a strong preference for naked glycan strands that lack stem peptides.</text>
</comment>
<dbReference type="Pfam" id="PF03330">
    <property type="entry name" value="DPBB_1"/>
    <property type="match status" value="1"/>
</dbReference>
<evidence type="ECO:0000256" key="3">
    <source>
        <dbReference type="HAMAP-Rule" id="MF_02071"/>
    </source>
</evidence>